<evidence type="ECO:0000256" key="1">
    <source>
        <dbReference type="SAM" id="Phobius"/>
    </source>
</evidence>
<name>A0ABP3WQT7_9ALTE</name>
<dbReference type="Proteomes" id="UP001500359">
    <property type="component" value="Unassembled WGS sequence"/>
</dbReference>
<proteinExistence type="predicted"/>
<organism evidence="2 3">
    <name type="scientific">Aliiglaciecola litoralis</name>
    <dbReference type="NCBI Taxonomy" id="582857"/>
    <lineage>
        <taxon>Bacteria</taxon>
        <taxon>Pseudomonadati</taxon>
        <taxon>Pseudomonadota</taxon>
        <taxon>Gammaproteobacteria</taxon>
        <taxon>Alteromonadales</taxon>
        <taxon>Alteromonadaceae</taxon>
        <taxon>Aliiglaciecola</taxon>
    </lineage>
</organism>
<protein>
    <recommendedName>
        <fullName evidence="4">MAPEG family protein</fullName>
    </recommendedName>
</protein>
<reference evidence="3" key="1">
    <citation type="journal article" date="2019" name="Int. J. Syst. Evol. Microbiol.">
        <title>The Global Catalogue of Microorganisms (GCM) 10K type strain sequencing project: providing services to taxonomists for standard genome sequencing and annotation.</title>
        <authorList>
            <consortium name="The Broad Institute Genomics Platform"/>
            <consortium name="The Broad Institute Genome Sequencing Center for Infectious Disease"/>
            <person name="Wu L."/>
            <person name="Ma J."/>
        </authorList>
    </citation>
    <scope>NUCLEOTIDE SEQUENCE [LARGE SCALE GENOMIC DNA]</scope>
    <source>
        <strain evidence="3">JCM 15896</strain>
    </source>
</reference>
<accession>A0ABP3WQT7</accession>
<feature type="transmembrane region" description="Helical" evidence="1">
    <location>
        <begin position="6"/>
        <end position="30"/>
    </location>
</feature>
<feature type="transmembrane region" description="Helical" evidence="1">
    <location>
        <begin position="136"/>
        <end position="154"/>
    </location>
</feature>
<keyword evidence="1" id="KW-1133">Transmembrane helix</keyword>
<keyword evidence="1" id="KW-0812">Transmembrane</keyword>
<evidence type="ECO:0008006" key="4">
    <source>
        <dbReference type="Google" id="ProtNLM"/>
    </source>
</evidence>
<feature type="transmembrane region" description="Helical" evidence="1">
    <location>
        <begin position="101"/>
        <end position="124"/>
    </location>
</feature>
<dbReference type="RefSeq" id="WP_343857093.1">
    <property type="nucleotide sequence ID" value="NZ_BAAAFD010000002.1"/>
</dbReference>
<keyword evidence="3" id="KW-1185">Reference proteome</keyword>
<evidence type="ECO:0000313" key="3">
    <source>
        <dbReference type="Proteomes" id="UP001500359"/>
    </source>
</evidence>
<feature type="transmembrane region" description="Helical" evidence="1">
    <location>
        <begin position="166"/>
        <end position="185"/>
    </location>
</feature>
<dbReference type="EMBL" id="BAAAFD010000002">
    <property type="protein sequence ID" value="GAA0854349.1"/>
    <property type="molecule type" value="Genomic_DNA"/>
</dbReference>
<gene>
    <name evidence="2" type="ORF">GCM10009114_09740</name>
</gene>
<sequence>MSVSMLQLWLPILLGGVFAWVASSIIHMVLKYHNHDYKQLENESEVSAALGKSHPAPGIYTLPHCSDMKQMGDPSVQQKFNDGPVAMISVFPNGLPPMGKLLILQFIYFVLGCALVGYMASLVMPEGALYMQVFEYVAKIGFLAFGFATLPYSIWYGHPWAVTARFLLDALIYALVIAGTFAWLWPTAA</sequence>
<comment type="caution">
    <text evidence="2">The sequence shown here is derived from an EMBL/GenBank/DDBJ whole genome shotgun (WGS) entry which is preliminary data.</text>
</comment>
<keyword evidence="1" id="KW-0472">Membrane</keyword>
<evidence type="ECO:0000313" key="2">
    <source>
        <dbReference type="EMBL" id="GAA0854349.1"/>
    </source>
</evidence>